<feature type="domain" description="F-box" evidence="2">
    <location>
        <begin position="31"/>
        <end position="90"/>
    </location>
</feature>
<gene>
    <name evidence="3" type="ORF">SISSUDRAFT_1119245</name>
</gene>
<protein>
    <recommendedName>
        <fullName evidence="2">F-box domain-containing protein</fullName>
    </recommendedName>
</protein>
<dbReference type="Gene3D" id="1.20.1280.50">
    <property type="match status" value="1"/>
</dbReference>
<proteinExistence type="predicted"/>
<evidence type="ECO:0000256" key="1">
    <source>
        <dbReference type="SAM" id="Coils"/>
    </source>
</evidence>
<dbReference type="Proteomes" id="UP000076798">
    <property type="component" value="Unassembled WGS sequence"/>
</dbReference>
<evidence type="ECO:0000313" key="4">
    <source>
        <dbReference type="Proteomes" id="UP000076798"/>
    </source>
</evidence>
<name>A0A166DXU6_9AGAM</name>
<dbReference type="EMBL" id="KV428053">
    <property type="protein sequence ID" value="KZT39007.1"/>
    <property type="molecule type" value="Genomic_DNA"/>
</dbReference>
<organism evidence="3 4">
    <name type="scientific">Sistotremastrum suecicum HHB10207 ss-3</name>
    <dbReference type="NCBI Taxonomy" id="1314776"/>
    <lineage>
        <taxon>Eukaryota</taxon>
        <taxon>Fungi</taxon>
        <taxon>Dikarya</taxon>
        <taxon>Basidiomycota</taxon>
        <taxon>Agaricomycotina</taxon>
        <taxon>Agaricomycetes</taxon>
        <taxon>Sistotremastrales</taxon>
        <taxon>Sistotremastraceae</taxon>
        <taxon>Sistotremastrum</taxon>
    </lineage>
</organism>
<dbReference type="InterPro" id="IPR001810">
    <property type="entry name" value="F-box_dom"/>
</dbReference>
<dbReference type="Pfam" id="PF12937">
    <property type="entry name" value="F-box-like"/>
    <property type="match status" value="1"/>
</dbReference>
<dbReference type="AlphaFoldDB" id="A0A166DXU6"/>
<keyword evidence="4" id="KW-1185">Reference proteome</keyword>
<reference evidence="3 4" key="1">
    <citation type="journal article" date="2016" name="Mol. Biol. Evol.">
        <title>Comparative Genomics of Early-Diverging Mushroom-Forming Fungi Provides Insights into the Origins of Lignocellulose Decay Capabilities.</title>
        <authorList>
            <person name="Nagy L.G."/>
            <person name="Riley R."/>
            <person name="Tritt A."/>
            <person name="Adam C."/>
            <person name="Daum C."/>
            <person name="Floudas D."/>
            <person name="Sun H."/>
            <person name="Yadav J.S."/>
            <person name="Pangilinan J."/>
            <person name="Larsson K.H."/>
            <person name="Matsuura K."/>
            <person name="Barry K."/>
            <person name="Labutti K."/>
            <person name="Kuo R."/>
            <person name="Ohm R.A."/>
            <person name="Bhattacharya S.S."/>
            <person name="Shirouzu T."/>
            <person name="Yoshinaga Y."/>
            <person name="Martin F.M."/>
            <person name="Grigoriev I.V."/>
            <person name="Hibbett D.S."/>
        </authorList>
    </citation>
    <scope>NUCLEOTIDE SEQUENCE [LARGE SCALE GENOMIC DNA]</scope>
    <source>
        <strain evidence="3 4">HHB10207 ss-3</strain>
    </source>
</reference>
<evidence type="ECO:0000313" key="3">
    <source>
        <dbReference type="EMBL" id="KZT39007.1"/>
    </source>
</evidence>
<keyword evidence="1" id="KW-0175">Coiled coil</keyword>
<sequence>MDEPQIVIHEDHINMDILPFHDPGPDITLPLPTELLIEIFTLVTSTKFEDLQDLVEGEYYACRWGTILSTCRRWRAVALATPSLWTSIHLSWPHHVFAAFLERNTGPHIDVALDEDILEAAFDPVDGDGDGDGDGDNGLPLALGRMERLNICWDPVIGYDEFLDVVHGLPYINWEGSLERFTALYSRNIAMRFNMVWLLPKNLRNVNIRCSDVSIHILNFLSSDLTLDTLILHEDLDDNAIPFPTSLVWDDDAPIVDLTLIKQLSIGWCHPEFFDMIYPRLTRPPTTELVFSINRHEFSTVLTSIPLSCLDFFRLSTSLSIHCDPHERYSTTPTYPFIIHCSALDMGLGPFHFNFNEWEGGENRSEELTHLYHELISSQYSCNHLTSLNLSTTNLPYATLLIKLFEPLVSLHELIVRTLDVGPLFVALELRASASGVPLCPELVSLDIRKSQFNPWELLDVLRERHQLHLPNRKLKKLQLTVGAQFRAKDLSKGRRSAKRRKNAKQRKDGLAEIFRKLKKEVEDYNAEEGLWLSEEALEDVIV</sequence>
<dbReference type="OrthoDB" id="3357519at2759"/>
<accession>A0A166DXU6</accession>
<feature type="coiled-coil region" evidence="1">
    <location>
        <begin position="501"/>
        <end position="528"/>
    </location>
</feature>
<evidence type="ECO:0000259" key="2">
    <source>
        <dbReference type="Pfam" id="PF12937"/>
    </source>
</evidence>